<dbReference type="RefSeq" id="WP_159432689.1">
    <property type="nucleotide sequence ID" value="NZ_FQYY01000001.1"/>
</dbReference>
<feature type="domain" description="SusD-like N-terminal" evidence="8">
    <location>
        <begin position="37"/>
        <end position="219"/>
    </location>
</feature>
<organism evidence="9 10">
    <name type="scientific">Mesonia phycicola</name>
    <dbReference type="NCBI Taxonomy" id="579105"/>
    <lineage>
        <taxon>Bacteria</taxon>
        <taxon>Pseudomonadati</taxon>
        <taxon>Bacteroidota</taxon>
        <taxon>Flavobacteriia</taxon>
        <taxon>Flavobacteriales</taxon>
        <taxon>Flavobacteriaceae</taxon>
        <taxon>Mesonia</taxon>
    </lineage>
</organism>
<keyword evidence="3 6" id="KW-0732">Signal</keyword>
<evidence type="ECO:0000313" key="10">
    <source>
        <dbReference type="Proteomes" id="UP000184225"/>
    </source>
</evidence>
<keyword evidence="10" id="KW-1185">Reference proteome</keyword>
<reference evidence="9 10" key="1">
    <citation type="submission" date="2016-11" db="EMBL/GenBank/DDBJ databases">
        <authorList>
            <person name="Jaros S."/>
            <person name="Januszkiewicz K."/>
            <person name="Wedrychowicz H."/>
        </authorList>
    </citation>
    <scope>NUCLEOTIDE SEQUENCE [LARGE SCALE GENOMIC DNA]</scope>
    <source>
        <strain evidence="9 10">DSM 21425</strain>
    </source>
</reference>
<dbReference type="Pfam" id="PF07980">
    <property type="entry name" value="SusD_RagB"/>
    <property type="match status" value="1"/>
</dbReference>
<dbReference type="Gene3D" id="1.25.40.900">
    <property type="match status" value="1"/>
</dbReference>
<dbReference type="EMBL" id="FQYY01000001">
    <property type="protein sequence ID" value="SHI41712.1"/>
    <property type="molecule type" value="Genomic_DNA"/>
</dbReference>
<dbReference type="GO" id="GO:0009279">
    <property type="term" value="C:cell outer membrane"/>
    <property type="evidence" value="ECO:0007669"/>
    <property type="project" value="UniProtKB-SubCell"/>
</dbReference>
<protein>
    <submittedName>
        <fullName evidence="9">Starch-binding associating with outer membrane</fullName>
    </submittedName>
</protein>
<dbReference type="AlphaFoldDB" id="A0A1M6AZ26"/>
<evidence type="ECO:0000259" key="8">
    <source>
        <dbReference type="Pfam" id="PF14322"/>
    </source>
</evidence>
<dbReference type="STRING" id="579105.SAMN04488096_101517"/>
<evidence type="ECO:0000256" key="5">
    <source>
        <dbReference type="ARBA" id="ARBA00023237"/>
    </source>
</evidence>
<evidence type="ECO:0000256" key="1">
    <source>
        <dbReference type="ARBA" id="ARBA00004442"/>
    </source>
</evidence>
<feature type="domain" description="RagB/SusD" evidence="7">
    <location>
        <begin position="346"/>
        <end position="476"/>
    </location>
</feature>
<comment type="subcellular location">
    <subcellularLocation>
        <location evidence="1">Cell outer membrane</location>
    </subcellularLocation>
</comment>
<evidence type="ECO:0000256" key="2">
    <source>
        <dbReference type="ARBA" id="ARBA00006275"/>
    </source>
</evidence>
<feature type="signal peptide" evidence="6">
    <location>
        <begin position="1"/>
        <end position="23"/>
    </location>
</feature>
<evidence type="ECO:0000256" key="6">
    <source>
        <dbReference type="SAM" id="SignalP"/>
    </source>
</evidence>
<name>A0A1M6AZ26_9FLAO</name>
<feature type="chain" id="PRO_5012319259" evidence="6">
    <location>
        <begin position="24"/>
        <end position="476"/>
    </location>
</feature>
<dbReference type="InterPro" id="IPR033985">
    <property type="entry name" value="SusD-like_N"/>
</dbReference>
<proteinExistence type="inferred from homology"/>
<accession>A0A1M6AZ26</accession>
<comment type="similarity">
    <text evidence="2">Belongs to the SusD family.</text>
</comment>
<evidence type="ECO:0000256" key="4">
    <source>
        <dbReference type="ARBA" id="ARBA00023136"/>
    </source>
</evidence>
<keyword evidence="4" id="KW-0472">Membrane</keyword>
<sequence>MKRTKYLAIAAMSIFSLYSCSDASDIVQDGIISQNNVWETLDDLELGLNGVYAAYNFEADIDFNATFTDNIKRGVDNNGQGQSLYNFVLIPGTSEASSIYSGRYYGINTANRVLNGIEELEFTEATDIAQENNIKAQVLTLRAMYHFDLFLYYTEDYSDLTSLAIPIVDYVPTIDAQPERNTVQEVLAFIKNDLQEASELISNSIGSNFYINSNTIAAVQAKVAMIEGDYDTVISLTDDLLADYPLSDQTEYEEMFTDLAEGESIFTLARNIDDSQVAALFYFNTVELAGNPYLEISNGLYNELSTNDVRYDVLVHPESQYVAQDSPDNILLINKYPGDEEPLVNDIKLIRSSEMLLLNAEAKARSNDLAGAAQYVKDLRDARFGSAQALPSYSTLEEALTDILAERRIEFAFEGKRYLDLKRIGADINRGVVRNATDCASFSAACGLPRSSYKFTLPIPQLELNANSNITQNTGY</sequence>
<dbReference type="Gene3D" id="1.25.40.390">
    <property type="match status" value="1"/>
</dbReference>
<gene>
    <name evidence="9" type="ORF">SAMN04488096_101517</name>
</gene>
<dbReference type="Pfam" id="PF14322">
    <property type="entry name" value="SusD-like_3"/>
    <property type="match status" value="1"/>
</dbReference>
<dbReference type="Proteomes" id="UP000184225">
    <property type="component" value="Unassembled WGS sequence"/>
</dbReference>
<evidence type="ECO:0000259" key="7">
    <source>
        <dbReference type="Pfam" id="PF07980"/>
    </source>
</evidence>
<keyword evidence="5" id="KW-0998">Cell outer membrane</keyword>
<evidence type="ECO:0000256" key="3">
    <source>
        <dbReference type="ARBA" id="ARBA00022729"/>
    </source>
</evidence>
<dbReference type="InterPro" id="IPR011990">
    <property type="entry name" value="TPR-like_helical_dom_sf"/>
</dbReference>
<evidence type="ECO:0000313" key="9">
    <source>
        <dbReference type="EMBL" id="SHI41712.1"/>
    </source>
</evidence>
<dbReference type="OrthoDB" id="630434at2"/>
<dbReference type="Gene3D" id="2.20.20.130">
    <property type="match status" value="1"/>
</dbReference>
<dbReference type="SUPFAM" id="SSF48452">
    <property type="entry name" value="TPR-like"/>
    <property type="match status" value="1"/>
</dbReference>
<dbReference type="PROSITE" id="PS51257">
    <property type="entry name" value="PROKAR_LIPOPROTEIN"/>
    <property type="match status" value="1"/>
</dbReference>
<dbReference type="InterPro" id="IPR012944">
    <property type="entry name" value="SusD_RagB_dom"/>
</dbReference>